<dbReference type="SUPFAM" id="SSF56112">
    <property type="entry name" value="Protein kinase-like (PK-like)"/>
    <property type="match status" value="1"/>
</dbReference>
<accession>A0ABR8D1Z3</accession>
<reference evidence="7 8" key="1">
    <citation type="journal article" date="2020" name="ISME J.">
        <title>Comparative genomics reveals insights into cyanobacterial evolution and habitat adaptation.</title>
        <authorList>
            <person name="Chen M.Y."/>
            <person name="Teng W.K."/>
            <person name="Zhao L."/>
            <person name="Hu C.X."/>
            <person name="Zhou Y.K."/>
            <person name="Han B.P."/>
            <person name="Song L.R."/>
            <person name="Shu W.S."/>
        </authorList>
    </citation>
    <scope>NUCLEOTIDE SEQUENCE [LARGE SCALE GENOMIC DNA]</scope>
    <source>
        <strain evidence="7 8">FACHB-119</strain>
    </source>
</reference>
<feature type="domain" description="Protein kinase" evidence="6">
    <location>
        <begin position="19"/>
        <end position="298"/>
    </location>
</feature>
<keyword evidence="2 5" id="KW-0547">Nucleotide-binding</keyword>
<evidence type="ECO:0000256" key="5">
    <source>
        <dbReference type="PROSITE-ProRule" id="PRU10141"/>
    </source>
</evidence>
<dbReference type="SMART" id="SM00220">
    <property type="entry name" value="S_TKc"/>
    <property type="match status" value="1"/>
</dbReference>
<dbReference type="InterPro" id="IPR017441">
    <property type="entry name" value="Protein_kinase_ATP_BS"/>
</dbReference>
<dbReference type="Pfam" id="PF00069">
    <property type="entry name" value="Pkinase"/>
    <property type="match status" value="1"/>
</dbReference>
<evidence type="ECO:0000256" key="3">
    <source>
        <dbReference type="ARBA" id="ARBA00022777"/>
    </source>
</evidence>
<dbReference type="PROSITE" id="PS50011">
    <property type="entry name" value="PROTEIN_KINASE_DOM"/>
    <property type="match status" value="1"/>
</dbReference>
<name>A0ABR8D1Z3_9NOST</name>
<dbReference type="EMBL" id="JACJSG010000011">
    <property type="protein sequence ID" value="MBD2500952.1"/>
    <property type="molecule type" value="Genomic_DNA"/>
</dbReference>
<evidence type="ECO:0000313" key="7">
    <source>
        <dbReference type="EMBL" id="MBD2500952.1"/>
    </source>
</evidence>
<evidence type="ECO:0000259" key="6">
    <source>
        <dbReference type="PROSITE" id="PS50011"/>
    </source>
</evidence>
<dbReference type="GO" id="GO:0004674">
    <property type="term" value="F:protein serine/threonine kinase activity"/>
    <property type="evidence" value="ECO:0007669"/>
    <property type="project" value="UniProtKB-KW"/>
</dbReference>
<evidence type="ECO:0000313" key="8">
    <source>
        <dbReference type="Proteomes" id="UP000661112"/>
    </source>
</evidence>
<dbReference type="PROSITE" id="PS00107">
    <property type="entry name" value="PROTEIN_KINASE_ATP"/>
    <property type="match status" value="1"/>
</dbReference>
<keyword evidence="1" id="KW-0808">Transferase</keyword>
<keyword evidence="7" id="KW-0723">Serine/threonine-protein kinase</keyword>
<dbReference type="InterPro" id="IPR000719">
    <property type="entry name" value="Prot_kinase_dom"/>
</dbReference>
<organism evidence="7 8">
    <name type="scientific">Anabaena azotica FACHB-119</name>
    <dbReference type="NCBI Taxonomy" id="947527"/>
    <lineage>
        <taxon>Bacteria</taxon>
        <taxon>Bacillati</taxon>
        <taxon>Cyanobacteriota</taxon>
        <taxon>Cyanophyceae</taxon>
        <taxon>Nostocales</taxon>
        <taxon>Nostocaceae</taxon>
        <taxon>Anabaena</taxon>
        <taxon>Anabaena azotica</taxon>
    </lineage>
</organism>
<dbReference type="PANTHER" id="PTHR43289:SF34">
    <property type="entry name" value="SERINE_THREONINE-PROTEIN KINASE YBDM-RELATED"/>
    <property type="match status" value="1"/>
</dbReference>
<dbReference type="RefSeq" id="WP_190470775.1">
    <property type="nucleotide sequence ID" value="NZ_JACJSG010000011.1"/>
</dbReference>
<gene>
    <name evidence="7" type="ORF">H6G83_10095</name>
</gene>
<dbReference type="Gene3D" id="3.30.200.20">
    <property type="entry name" value="Phosphorylase Kinase, domain 1"/>
    <property type="match status" value="1"/>
</dbReference>
<dbReference type="InterPro" id="IPR008271">
    <property type="entry name" value="Ser/Thr_kinase_AS"/>
</dbReference>
<dbReference type="InterPro" id="IPR011009">
    <property type="entry name" value="Kinase-like_dom_sf"/>
</dbReference>
<dbReference type="Proteomes" id="UP000661112">
    <property type="component" value="Unassembled WGS sequence"/>
</dbReference>
<keyword evidence="3 7" id="KW-0418">Kinase</keyword>
<evidence type="ECO:0000256" key="2">
    <source>
        <dbReference type="ARBA" id="ARBA00022741"/>
    </source>
</evidence>
<keyword evidence="8" id="KW-1185">Reference proteome</keyword>
<dbReference type="CDD" id="cd14014">
    <property type="entry name" value="STKc_PknB_like"/>
    <property type="match status" value="1"/>
</dbReference>
<sequence>MNQSVFASPHSTGLVANRYQLQKLIGSGGMGEVFLATDILLGETPVAIKFLAQTVCDSKIQKDFAREALMSASLSQKSLHIVRAYDYGVSDTGKPFYVMEYLNGKGLKELIPLPLPKFIHLARQICLGLQCAHQGIQIDGKVYPLVHRDIKPANILVVPDPILVQLVKILDFGIAKFINYATTASTNKGFHGTLPYCSPEQLEGENLDSRSDIYSLGVIMFEMLTGAKPWQPETDLFGAWYKAHNFEKPRAIADVKPNLKIPSQLNNLIMACLEKKASDRPQNVGEILQIINSIDPLQCAIFSTNISSLATPKLTSGYELIAALKKQSHQFTWPQNKPIQEIVFPQQLNLNQNNLATVWLMLPKKEIQLRANCQIHNRFLFVTSPHPMLLWVTLLYNQKLEPKWLPCYLDTQNPLNRQLIISLVNNASYPLICFTLEAPHSCIQILNSDIEPSQRQKLQIWLEQSQKLPLASQAHVSKNLLKQQYKQIQSQMLQQLSSTHHMEQLAKKLS</sequence>
<evidence type="ECO:0000256" key="1">
    <source>
        <dbReference type="ARBA" id="ARBA00022679"/>
    </source>
</evidence>
<keyword evidence="4 5" id="KW-0067">ATP-binding</keyword>
<dbReference type="PANTHER" id="PTHR43289">
    <property type="entry name" value="MITOGEN-ACTIVATED PROTEIN KINASE KINASE KINASE 20-RELATED"/>
    <property type="match status" value="1"/>
</dbReference>
<comment type="caution">
    <text evidence="7">The sequence shown here is derived from an EMBL/GenBank/DDBJ whole genome shotgun (WGS) entry which is preliminary data.</text>
</comment>
<evidence type="ECO:0000256" key="4">
    <source>
        <dbReference type="ARBA" id="ARBA00022840"/>
    </source>
</evidence>
<dbReference type="PROSITE" id="PS00108">
    <property type="entry name" value="PROTEIN_KINASE_ST"/>
    <property type="match status" value="1"/>
</dbReference>
<feature type="binding site" evidence="5">
    <location>
        <position position="49"/>
    </location>
    <ligand>
        <name>ATP</name>
        <dbReference type="ChEBI" id="CHEBI:30616"/>
    </ligand>
</feature>
<protein>
    <submittedName>
        <fullName evidence="7">Serine/threonine protein kinase</fullName>
    </submittedName>
</protein>
<proteinExistence type="predicted"/>
<dbReference type="Gene3D" id="1.10.510.10">
    <property type="entry name" value="Transferase(Phosphotransferase) domain 1"/>
    <property type="match status" value="1"/>
</dbReference>